<dbReference type="SMART" id="SM00343">
    <property type="entry name" value="ZnF_C2HC"/>
    <property type="match status" value="1"/>
</dbReference>
<evidence type="ECO:0000256" key="13">
    <source>
        <dbReference type="ARBA" id="ARBA00023136"/>
    </source>
</evidence>
<feature type="region of interest" description="Disordered" evidence="17">
    <location>
        <begin position="988"/>
        <end position="1027"/>
    </location>
</feature>
<feature type="region of interest" description="Disordered" evidence="17">
    <location>
        <begin position="1219"/>
        <end position="1240"/>
    </location>
</feature>
<dbReference type="SUPFAM" id="SSF57756">
    <property type="entry name" value="Retrovirus zinc finger-like domains"/>
    <property type="match status" value="1"/>
</dbReference>
<feature type="region of interest" description="Disordered" evidence="17">
    <location>
        <begin position="2219"/>
        <end position="2242"/>
    </location>
</feature>
<evidence type="ECO:0000256" key="12">
    <source>
        <dbReference type="ARBA" id="ARBA00023034"/>
    </source>
</evidence>
<evidence type="ECO:0000256" key="15">
    <source>
        <dbReference type="PROSITE-ProRule" id="PRU00047"/>
    </source>
</evidence>
<protein>
    <submittedName>
        <fullName evidence="24">Uncharacterized RNA pseudouridine synthase slr0361 (RNA pseudouridylate synthase) (RNA-uridin e isomerase)</fullName>
    </submittedName>
</protein>
<evidence type="ECO:0000313" key="24">
    <source>
        <dbReference type="EMBL" id="CAL4770388.1"/>
    </source>
</evidence>
<dbReference type="Pfam" id="PF01479">
    <property type="entry name" value="S4"/>
    <property type="match status" value="1"/>
</dbReference>
<dbReference type="NCBIfam" id="TIGR00093">
    <property type="entry name" value="pseudouridine synthase"/>
    <property type="match status" value="1"/>
</dbReference>
<dbReference type="Gene3D" id="3.30.70.1560">
    <property type="entry name" value="Alpha-L RNA-binding motif"/>
    <property type="match status" value="1"/>
</dbReference>
<feature type="region of interest" description="Disordered" evidence="17">
    <location>
        <begin position="2255"/>
        <end position="2320"/>
    </location>
</feature>
<feature type="compositionally biased region" description="Polar residues" evidence="17">
    <location>
        <begin position="797"/>
        <end position="807"/>
    </location>
</feature>
<dbReference type="Gene3D" id="4.10.60.10">
    <property type="entry name" value="Zinc finger, CCHC-type"/>
    <property type="match status" value="1"/>
</dbReference>
<dbReference type="InterPro" id="IPR001878">
    <property type="entry name" value="Znf_CCHC"/>
</dbReference>
<dbReference type="SUPFAM" id="SSF55174">
    <property type="entry name" value="Alpha-L RNA-binding motif"/>
    <property type="match status" value="1"/>
</dbReference>
<feature type="region of interest" description="Disordered" evidence="17">
    <location>
        <begin position="733"/>
        <end position="826"/>
    </location>
</feature>
<feature type="compositionally biased region" description="Basic residues" evidence="17">
    <location>
        <begin position="854"/>
        <end position="863"/>
    </location>
</feature>
<name>A0A9P1FP56_9DINO</name>
<dbReference type="EMBL" id="CAMXCT030000773">
    <property type="protein sequence ID" value="CAL4770388.1"/>
    <property type="molecule type" value="Genomic_DNA"/>
</dbReference>
<keyword evidence="5 18" id="KW-0812">Transmembrane</keyword>
<keyword evidence="6" id="KW-0547">Nucleotide-binding</keyword>
<comment type="subcellular location">
    <subcellularLocation>
        <location evidence="1">Golgi apparatus membrane</location>
        <topology evidence="1">Single-pass type II membrane protein</topology>
    </subcellularLocation>
</comment>
<dbReference type="SUPFAM" id="SSF55120">
    <property type="entry name" value="Pseudouridine synthase"/>
    <property type="match status" value="1"/>
</dbReference>
<dbReference type="InterPro" id="IPR002659">
    <property type="entry name" value="Glyco_trans_31"/>
</dbReference>
<dbReference type="InterPro" id="IPR050079">
    <property type="entry name" value="DEAD_box_RNA_helicase"/>
</dbReference>
<keyword evidence="12" id="KW-0333">Golgi apparatus</keyword>
<keyword evidence="4" id="KW-0808">Transferase</keyword>
<feature type="domain" description="Helicase ATP-binding" evidence="20">
    <location>
        <begin position="1731"/>
        <end position="1911"/>
    </location>
</feature>
<dbReference type="GO" id="GO:0003723">
    <property type="term" value="F:RNA binding"/>
    <property type="evidence" value="ECO:0007669"/>
    <property type="project" value="UniProtKB-KW"/>
</dbReference>
<evidence type="ECO:0000259" key="20">
    <source>
        <dbReference type="PROSITE" id="PS51192"/>
    </source>
</evidence>
<keyword evidence="13 18" id="KW-0472">Membrane</keyword>
<feature type="compositionally biased region" description="Basic and acidic residues" evidence="17">
    <location>
        <begin position="763"/>
        <end position="774"/>
    </location>
</feature>
<accession>A0A9P1FP56</accession>
<dbReference type="EMBL" id="CAMXCT020000773">
    <property type="protein sequence ID" value="CAL1136451.1"/>
    <property type="molecule type" value="Genomic_DNA"/>
</dbReference>
<dbReference type="CDD" id="cd00165">
    <property type="entry name" value="S4"/>
    <property type="match status" value="1"/>
</dbReference>
<evidence type="ECO:0000256" key="16">
    <source>
        <dbReference type="PROSITE-ProRule" id="PRU00182"/>
    </source>
</evidence>
<dbReference type="InterPro" id="IPR036875">
    <property type="entry name" value="Znf_CCHC_sf"/>
</dbReference>
<keyword evidence="25" id="KW-1185">Reference proteome</keyword>
<dbReference type="EMBL" id="CAMXCT010000773">
    <property type="protein sequence ID" value="CAI3983076.1"/>
    <property type="molecule type" value="Genomic_DNA"/>
</dbReference>
<dbReference type="SMART" id="SM00363">
    <property type="entry name" value="S4"/>
    <property type="match status" value="1"/>
</dbReference>
<feature type="compositionally biased region" description="Acidic residues" evidence="17">
    <location>
        <begin position="2255"/>
        <end position="2275"/>
    </location>
</feature>
<dbReference type="OrthoDB" id="416554at2759"/>
<dbReference type="InterPro" id="IPR011545">
    <property type="entry name" value="DEAD/DEAH_box_helicase_dom"/>
</dbReference>
<dbReference type="InterPro" id="IPR002942">
    <property type="entry name" value="S4_RNA-bd"/>
</dbReference>
<dbReference type="GO" id="GO:0009982">
    <property type="term" value="F:pseudouridine synthase activity"/>
    <property type="evidence" value="ECO:0007669"/>
    <property type="project" value="InterPro"/>
</dbReference>
<reference evidence="23" key="2">
    <citation type="submission" date="2024-04" db="EMBL/GenBank/DDBJ databases">
        <authorList>
            <person name="Chen Y."/>
            <person name="Shah S."/>
            <person name="Dougan E. K."/>
            <person name="Thang M."/>
            <person name="Chan C."/>
        </authorList>
    </citation>
    <scope>NUCLEOTIDE SEQUENCE [LARGE SCALE GENOMIC DNA]</scope>
</reference>
<dbReference type="Pfam" id="PF00098">
    <property type="entry name" value="zf-CCHC"/>
    <property type="match status" value="1"/>
</dbReference>
<evidence type="ECO:0000313" key="22">
    <source>
        <dbReference type="EMBL" id="CAI3983076.1"/>
    </source>
</evidence>
<keyword evidence="3" id="KW-0328">Glycosyltransferase</keyword>
<keyword evidence="15" id="KW-0863">Zinc-finger</keyword>
<feature type="domain" description="CCHC-type" evidence="19">
    <location>
        <begin position="2205"/>
        <end position="2219"/>
    </location>
</feature>
<dbReference type="PANTHER" id="PTHR47959:SF1">
    <property type="entry name" value="ATP-DEPENDENT RNA HELICASE DBPA"/>
    <property type="match status" value="1"/>
</dbReference>
<evidence type="ECO:0000256" key="9">
    <source>
        <dbReference type="ARBA" id="ARBA00022840"/>
    </source>
</evidence>
<dbReference type="Gene3D" id="3.30.70.580">
    <property type="entry name" value="Pseudouridine synthase I, catalytic domain, N-terminal subdomain"/>
    <property type="match status" value="1"/>
</dbReference>
<dbReference type="GO" id="GO:0000139">
    <property type="term" value="C:Golgi membrane"/>
    <property type="evidence" value="ECO:0007669"/>
    <property type="project" value="UniProtKB-SubCell"/>
</dbReference>
<feature type="transmembrane region" description="Helical" evidence="18">
    <location>
        <begin position="2780"/>
        <end position="2803"/>
    </location>
</feature>
<dbReference type="PROSITE" id="PS50889">
    <property type="entry name" value="S4"/>
    <property type="match status" value="1"/>
</dbReference>
<evidence type="ECO:0000256" key="5">
    <source>
        <dbReference type="ARBA" id="ARBA00022692"/>
    </source>
</evidence>
<dbReference type="InterPro" id="IPR042092">
    <property type="entry name" value="PsdUridine_s_RsuA/RluB/E/F_cat"/>
</dbReference>
<evidence type="ECO:0000256" key="1">
    <source>
        <dbReference type="ARBA" id="ARBA00004323"/>
    </source>
</evidence>
<dbReference type="Gene3D" id="3.10.290.10">
    <property type="entry name" value="RNA-binding S4 domain"/>
    <property type="match status" value="1"/>
</dbReference>
<gene>
    <name evidence="22" type="ORF">C1SCF055_LOCUS10722</name>
</gene>
<dbReference type="PROSITE" id="PS51192">
    <property type="entry name" value="HELICASE_ATP_BIND_1"/>
    <property type="match status" value="1"/>
</dbReference>
<evidence type="ECO:0000259" key="21">
    <source>
        <dbReference type="PROSITE" id="PS51194"/>
    </source>
</evidence>
<dbReference type="InterPro" id="IPR006145">
    <property type="entry name" value="PsdUridine_synth_RsuA/RluA"/>
</dbReference>
<feature type="domain" description="Helicase C-terminal" evidence="21">
    <location>
        <begin position="1938"/>
        <end position="2087"/>
    </location>
</feature>
<keyword evidence="11 18" id="KW-1133">Transmembrane helix</keyword>
<evidence type="ECO:0000256" key="17">
    <source>
        <dbReference type="SAM" id="MobiDB-lite"/>
    </source>
</evidence>
<feature type="region of interest" description="Disordered" evidence="17">
    <location>
        <begin position="2139"/>
        <end position="2195"/>
    </location>
</feature>
<dbReference type="InterPro" id="IPR000748">
    <property type="entry name" value="PsdUridine_synth_RsuA/RluB/E/F"/>
</dbReference>
<keyword evidence="10" id="KW-0735">Signal-anchor</keyword>
<dbReference type="PROSITE" id="PS50158">
    <property type="entry name" value="ZF_CCHC"/>
    <property type="match status" value="1"/>
</dbReference>
<dbReference type="InterPro" id="IPR001650">
    <property type="entry name" value="Helicase_C-like"/>
</dbReference>
<feature type="region of interest" description="Disordered" evidence="17">
    <location>
        <begin position="839"/>
        <end position="921"/>
    </location>
</feature>
<keyword evidence="16" id="KW-0694">RNA-binding</keyword>
<evidence type="ECO:0000256" key="2">
    <source>
        <dbReference type="ARBA" id="ARBA00008661"/>
    </source>
</evidence>
<dbReference type="GO" id="GO:0016758">
    <property type="term" value="F:hexosyltransferase activity"/>
    <property type="evidence" value="ECO:0007669"/>
    <property type="project" value="InterPro"/>
</dbReference>
<dbReference type="CDD" id="cd18787">
    <property type="entry name" value="SF2_C_DEAD"/>
    <property type="match status" value="1"/>
</dbReference>
<keyword evidence="15" id="KW-0862">Zinc</keyword>
<dbReference type="GO" id="GO:0001522">
    <property type="term" value="P:pseudouridine synthesis"/>
    <property type="evidence" value="ECO:0007669"/>
    <property type="project" value="InterPro"/>
</dbReference>
<dbReference type="InterPro" id="IPR020103">
    <property type="entry name" value="PsdUridine_synth_cat_dom_sf"/>
</dbReference>
<keyword evidence="7" id="KW-0378">Hydrolase</keyword>
<keyword evidence="8" id="KW-0347">Helicase</keyword>
<dbReference type="Proteomes" id="UP001152797">
    <property type="component" value="Unassembled WGS sequence"/>
</dbReference>
<evidence type="ECO:0000256" key="8">
    <source>
        <dbReference type="ARBA" id="ARBA00022806"/>
    </source>
</evidence>
<dbReference type="GO" id="GO:0003724">
    <property type="term" value="F:RNA helicase activity"/>
    <property type="evidence" value="ECO:0007669"/>
    <property type="project" value="TreeGrafter"/>
</dbReference>
<reference evidence="22" key="1">
    <citation type="submission" date="2022-10" db="EMBL/GenBank/DDBJ databases">
        <authorList>
            <person name="Chen Y."/>
            <person name="Dougan E. K."/>
            <person name="Chan C."/>
            <person name="Rhodes N."/>
            <person name="Thang M."/>
        </authorList>
    </citation>
    <scope>NUCLEOTIDE SEQUENCE</scope>
</reference>
<organism evidence="22">
    <name type="scientific">Cladocopium goreaui</name>
    <dbReference type="NCBI Taxonomy" id="2562237"/>
    <lineage>
        <taxon>Eukaryota</taxon>
        <taxon>Sar</taxon>
        <taxon>Alveolata</taxon>
        <taxon>Dinophyceae</taxon>
        <taxon>Suessiales</taxon>
        <taxon>Symbiodiniaceae</taxon>
        <taxon>Cladocopium</taxon>
    </lineage>
</organism>
<dbReference type="PROSITE" id="PS51194">
    <property type="entry name" value="HELICASE_CTER"/>
    <property type="match status" value="1"/>
</dbReference>
<dbReference type="GO" id="GO:0005829">
    <property type="term" value="C:cytosol"/>
    <property type="evidence" value="ECO:0007669"/>
    <property type="project" value="TreeGrafter"/>
</dbReference>
<feature type="compositionally biased region" description="Basic and acidic residues" evidence="17">
    <location>
        <begin position="887"/>
        <end position="897"/>
    </location>
</feature>
<dbReference type="GO" id="GO:0005524">
    <property type="term" value="F:ATP binding"/>
    <property type="evidence" value="ECO:0007669"/>
    <property type="project" value="UniProtKB-KW"/>
</dbReference>
<evidence type="ECO:0000256" key="11">
    <source>
        <dbReference type="ARBA" id="ARBA00022989"/>
    </source>
</evidence>
<dbReference type="Pfam" id="PF00849">
    <property type="entry name" value="PseudoU_synth_2"/>
    <property type="match status" value="1"/>
</dbReference>
<evidence type="ECO:0000256" key="7">
    <source>
        <dbReference type="ARBA" id="ARBA00022801"/>
    </source>
</evidence>
<comment type="similarity">
    <text evidence="2">Belongs to the glycosyltransferase 31 family.</text>
</comment>
<dbReference type="InterPro" id="IPR014001">
    <property type="entry name" value="Helicase_ATP-bd"/>
</dbReference>
<dbReference type="Gene3D" id="3.90.550.50">
    <property type="match status" value="1"/>
</dbReference>
<feature type="compositionally biased region" description="Low complexity" evidence="17">
    <location>
        <begin position="1011"/>
        <end position="1023"/>
    </location>
</feature>
<dbReference type="GO" id="GO:0008270">
    <property type="term" value="F:zinc ion binding"/>
    <property type="evidence" value="ECO:0007669"/>
    <property type="project" value="UniProtKB-KW"/>
</dbReference>
<evidence type="ECO:0000256" key="6">
    <source>
        <dbReference type="ARBA" id="ARBA00022741"/>
    </source>
</evidence>
<evidence type="ECO:0000259" key="19">
    <source>
        <dbReference type="PROSITE" id="PS50158"/>
    </source>
</evidence>
<dbReference type="Pfam" id="PF01762">
    <property type="entry name" value="Galactosyl_T"/>
    <property type="match status" value="1"/>
</dbReference>
<evidence type="ECO:0000256" key="3">
    <source>
        <dbReference type="ARBA" id="ARBA00022676"/>
    </source>
</evidence>
<comment type="caution">
    <text evidence="22">The sequence shown here is derived from an EMBL/GenBank/DDBJ whole genome shotgun (WGS) entry which is preliminary data.</text>
</comment>
<dbReference type="SMART" id="SM00490">
    <property type="entry name" value="HELICc"/>
    <property type="match status" value="1"/>
</dbReference>
<feature type="compositionally biased region" description="Basic and acidic residues" evidence="17">
    <location>
        <begin position="2285"/>
        <end position="2305"/>
    </location>
</feature>
<feature type="compositionally biased region" description="Low complexity" evidence="17">
    <location>
        <begin position="898"/>
        <end position="913"/>
    </location>
</feature>
<dbReference type="GO" id="GO:0016787">
    <property type="term" value="F:hydrolase activity"/>
    <property type="evidence" value="ECO:0007669"/>
    <property type="project" value="UniProtKB-KW"/>
</dbReference>
<sequence length="2981" mass="334203">MVFWRVAAVSLWPCRGHFIELPGLRCTELPQHPLGSKGDRWSDDLELDARNACDDTDSCTGFMRYTGDNDQHCFDWCGRPQFCMPVSDQDKRPFAPNAAWTSYVKSEYLEGLGISHADLRGYLPGRAQPKKPLDGELAREVNCDGTGFGQSSDVMLIGPDRLNGVVNGSHPLQPGCHVLYLSVGDPPELLNNQAVHGVLSEIEDAVLPVFSASVPDQDFAPGTALPKLPRRYYFDAVPEFPTTVAYRKKYVLSVYFLSPESYCPGPNNTRLSPEKVKGDLSPQHVYIEDGTHQTREAAFKHYHFTMFCGDFSLSPFPPLALVYSLAYVAHAMAPEFIHWKSSRMFFHLPDAAQGVRSTTFTNLEAYLQNMMTAPSQEKVMEFKETFTLLSQVLFRYRYVEPIRHRADVAACGLCDARDRERRRAEQQQANAKVAVAFCIMSRRSAHELRKVVRETWGKGLAGKAPSVVQRFFVGKAANTSHALHDLDDVVELPVVESYRTLNIKALSMLSWAHKTYPNLQWLVRHDDDVYLRAPALLAQLSSRPPIRYFWGMFDHGSSPVRDPSHQHYNSYEQFPKQEHPAWGDIFPPYARGLLWAMSADLVAATVKEFMADREDQPDIPLDEVAASSLPHPDDPAVGVLIAGLVQRGMSVNLDDRDFNSFSLNPSCNSTFSNIHNRTWVVHHVQPETMRCMWELDNAEEAQGISSSNSVIDASSRIFPDLCLCSTDVVEEEDGEEEPFWYDRPKTATSQGSADHNGASFWEEVQRRRREERQRRQSTSEVQQLLQEVRKERRANPESVQSPTSGSEATGPGSENRAYSFSPPRQASEVEKILAEIRQERCKASPASARPARPAPKKAQRVRPKNPQPNPVDSLPRPRKASPVRKQLFKDVSSKTEHSQSQQFSMTRTSSSSTSRRESPSRLLELGCLGKGCTGSWSAQLRSYLPSGTQDEPEADDRFVKTAVQAYPAGGWDSRTSCPRFFDNFPGGVIKRNPNETLPRARSLPRLKASRSRSTSPVSPRQTPENTTELRFKELLKDAQNAVLRATEEAALPSKEEVTEVTEISEVVPADVTTAECEMPVIVDCWTLLFPALRAFVPSSRTPTEVTYFSGFAGVRPGLKEVNQVDLADRSGMCSPMLSESCERGAFLGLGLLSSAQARRSKFHSGSSHRLKVQLTARRRRRSEDVDKLDPFKHLTPRAEDLEPGERLFQQVYRPNMRVADFPEDEQTDQEEPDNFPKKRRGKAEWLAANQELKKDPAYGKKWVLDPRKSGPKKKRWAVGEVVDEVQDIDKDASRLRTMYKRPRFDWKDAQKDDLRTEAMSGKMAAIGNDEVWISKFLSHSGVCSRRRVKELVLQGRITVNGDVIQDPVLKIDPKKDTVAVDGKVQNLRTLDELVWVMLNKPKDILSTLEDPAGRKTVADLVPFARARRLVPIGRLERNSTGIILLTNDYEWHTVLAHPRYEMPKRYRVTVYNGAPDSQRMQALQTGLHLPDEGRPCLPLEELEVLQNDRRLGMATLGFVMKEGKYRQILRMFEFIGHPIRAVKRTQIGLVRLDKELKAGEYRMLTPKEIRRLKGSTILKKPLGDPIARAKKTENVFSGSEDDIEFDELDRLASCLMAEEERLLGRPLLLALQIGLKALKAEEEEPQEASLQAKKDLRFTRCVRTVRAKNSARAEGAQPDSQAENEPASCLLNAMAKSLSSLTFKQLVHPDLARGLQSLGISAPNSIQAKAIPLGLSGRDVLVCAQTGSGKTFTFLLPILQRLLTETESTTAVIVAPTDQLAHQVAAVAQHLVSSCQKRYKKNGRPIELYSKDFEGPVDAIGGRHLFVGTPTFVSKHMPSKIHMLAIDEADLLLCESQVHESYLDLANQRCAAEELLRATRSMDSQLFLAMAHLTDQREEELLARFPSMQQVGHTGVLVPTLRQCFHYFKGDEDAKTAKLLWILAEAEKEELECVNGATLIFAASPAKVEHLQVLLASEKPGFKILSLHENSKSVQEVSECFRSGTAQVLVATDMSVRGLDFPLVRHVILYDLPVDATAFVHCAGRTARSGNTGLVTCIVEAGDHDFNTDEVYDHECDDTGDYEAEFGYYQNDPDGLAAEPVESFDVEAYDEAFAAYLDARKRFSDLKLSRGFLPVVALSDPSAGNLSPGTSSPTRSSGGGSPKGKSFKGGGKGKSKKGKSNIYKYDKPPMKAAQPNQKAAAMLQCLRCGQPGHFAANCPIKSKGSKRPATESMARHGHDENAMVTFVDKNGTERLDDEEAMDDGDGPGDDGDDWFPMEPPTTRRRLSEDAGDDRPVLDLTGERSGLDSQPSALDFAGPHAAPEVERSPTLSHLILALCPTHLDVIHELFNLIHYNLNIHNNLDIKNLLQYHGNLIHYNLHQHLHNHINLLDTIYNLILRWRGSMNLLDQKIDFDFNANDLINKKLRFLGLFDVIEININDPTIEIYLEMLMVQLKAMCRPSTSLGLKENIYLTDGTVKAGCVIRHHRRPRRALFKLKDYMDTPVDPELLDGLRTTVLWKADGSFEIISDKEFDNKVIDKEWTGCTIFQITGKARREMGMFANLPAKKLGREAKTKMARQQKKVDKGGVNERHLCAADRAKFQEAKRKELESFFHNQVSSDGSAVRANGLMDLQSHGRVGFYWDPSYVAAKKKTAAESQQNMDAHAAPPPKRLRKIDEDVMEEEAEPGETYENVDENMPNETYETEDENMPTETYENVDENLPTEAYAYMVYTNDMLDYVDVAFSKSKDMMENSEAILNGMRTYTTDILSQTGILPNLLSLLAYIVSLKMFLGLLLLAAMAYLVQKYVNHKMEKSYQAGFQAARDEAYHEVQQSRGLAIVMGGMEDTYVRVREQYREFARRRRILEDADVQRDAAIPVCRRALLEAVEHADICPMGDLIWEMDGTWHSQPQCADLPAYRAGAPRYGTPGSPVTVLRPCTTCSSGTPTPHIPDRHGTTLLRELEAWIIDQGTNAWPLTGPYAD</sequence>
<dbReference type="Pfam" id="PF00271">
    <property type="entry name" value="Helicase_C"/>
    <property type="match status" value="1"/>
</dbReference>
<feature type="non-terminal residue" evidence="22">
    <location>
        <position position="1"/>
    </location>
</feature>
<dbReference type="SUPFAM" id="SSF52540">
    <property type="entry name" value="P-loop containing nucleoside triphosphate hydrolases"/>
    <property type="match status" value="1"/>
</dbReference>
<dbReference type="SMART" id="SM00487">
    <property type="entry name" value="DEXDc"/>
    <property type="match status" value="1"/>
</dbReference>
<dbReference type="InterPro" id="IPR027417">
    <property type="entry name" value="P-loop_NTPase"/>
</dbReference>
<dbReference type="InterPro" id="IPR036986">
    <property type="entry name" value="S4_RNA-bd_sf"/>
</dbReference>
<proteinExistence type="inferred from homology"/>
<dbReference type="InterPro" id="IPR020094">
    <property type="entry name" value="TruA/RsuA/RluB/E/F_N"/>
</dbReference>
<feature type="compositionally biased region" description="Acidic residues" evidence="17">
    <location>
        <begin position="1221"/>
        <end position="1233"/>
    </location>
</feature>
<keyword evidence="9" id="KW-0067">ATP-binding</keyword>
<dbReference type="PANTHER" id="PTHR47959">
    <property type="entry name" value="ATP-DEPENDENT RNA HELICASE RHLE-RELATED"/>
    <property type="match status" value="1"/>
</dbReference>
<dbReference type="Gene3D" id="3.40.50.300">
    <property type="entry name" value="P-loop containing nucleotide triphosphate hydrolases"/>
    <property type="match status" value="2"/>
</dbReference>
<dbReference type="Pfam" id="PF00270">
    <property type="entry name" value="DEAD"/>
    <property type="match status" value="1"/>
</dbReference>
<keyword evidence="14 24" id="KW-0413">Isomerase</keyword>
<evidence type="ECO:0000313" key="25">
    <source>
        <dbReference type="Proteomes" id="UP001152797"/>
    </source>
</evidence>
<evidence type="ECO:0000256" key="18">
    <source>
        <dbReference type="SAM" id="Phobius"/>
    </source>
</evidence>
<feature type="compositionally biased region" description="Low complexity" evidence="17">
    <location>
        <begin position="2147"/>
        <end position="2156"/>
    </location>
</feature>
<evidence type="ECO:0000256" key="4">
    <source>
        <dbReference type="ARBA" id="ARBA00022679"/>
    </source>
</evidence>
<evidence type="ECO:0000313" key="23">
    <source>
        <dbReference type="EMBL" id="CAL1136451.1"/>
    </source>
</evidence>
<evidence type="ECO:0000256" key="14">
    <source>
        <dbReference type="ARBA" id="ARBA00023235"/>
    </source>
</evidence>
<feature type="compositionally biased region" description="Gly residues" evidence="17">
    <location>
        <begin position="2157"/>
        <end position="2170"/>
    </location>
</feature>
<evidence type="ECO:0000256" key="10">
    <source>
        <dbReference type="ARBA" id="ARBA00022968"/>
    </source>
</evidence>
<keyword evidence="15" id="KW-0479">Metal-binding</keyword>